<dbReference type="AlphaFoldDB" id="A0A6U1W3V7"/>
<dbReference type="PANTHER" id="PTHR24291:SF50">
    <property type="entry name" value="BIFUNCTIONAL ALBAFLAVENONE MONOOXYGENASE_TERPENE SYNTHASE"/>
    <property type="match status" value="1"/>
</dbReference>
<reference evidence="10" key="1">
    <citation type="submission" date="2021-01" db="EMBL/GenBank/DDBJ databases">
        <authorList>
            <person name="Corre E."/>
            <person name="Pelletier E."/>
            <person name="Niang G."/>
            <person name="Scheremetjew M."/>
            <person name="Finn R."/>
            <person name="Kale V."/>
            <person name="Holt S."/>
            <person name="Cochrane G."/>
            <person name="Meng A."/>
            <person name="Brown T."/>
            <person name="Cohen L."/>
        </authorList>
    </citation>
    <scope>NUCLEOTIDE SEQUENCE</scope>
    <source>
        <strain evidence="10">DIVA3 518/3/11/1/6</strain>
    </source>
</reference>
<feature type="transmembrane region" description="Helical" evidence="9">
    <location>
        <begin position="6"/>
        <end position="22"/>
    </location>
</feature>
<dbReference type="PROSITE" id="PS00086">
    <property type="entry name" value="CYTOCHROME_P450"/>
    <property type="match status" value="1"/>
</dbReference>
<comment type="similarity">
    <text evidence="1 8">Belongs to the cytochrome P450 family.</text>
</comment>
<gene>
    <name evidence="10" type="ORF">VSP0166_LOCUS12617</name>
    <name evidence="11" type="ORF">VSP0166_LOCUS12618</name>
</gene>
<dbReference type="InterPro" id="IPR036396">
    <property type="entry name" value="Cyt_P450_sf"/>
</dbReference>
<dbReference type="EMBL" id="HBKP01017796">
    <property type="protein sequence ID" value="CAE2229689.1"/>
    <property type="molecule type" value="Transcribed_RNA"/>
</dbReference>
<evidence type="ECO:0000256" key="6">
    <source>
        <dbReference type="ARBA" id="ARBA00023033"/>
    </source>
</evidence>
<feature type="binding site" description="axial binding residue" evidence="7">
    <location>
        <position position="448"/>
    </location>
    <ligand>
        <name>heme</name>
        <dbReference type="ChEBI" id="CHEBI:30413"/>
    </ligand>
    <ligandPart>
        <name>Fe</name>
        <dbReference type="ChEBI" id="CHEBI:18248"/>
    </ligandPart>
</feature>
<dbReference type="GO" id="GO:0020037">
    <property type="term" value="F:heme binding"/>
    <property type="evidence" value="ECO:0007669"/>
    <property type="project" value="InterPro"/>
</dbReference>
<evidence type="ECO:0008006" key="12">
    <source>
        <dbReference type="Google" id="ProtNLM"/>
    </source>
</evidence>
<accession>A0A6U1W3V7</accession>
<evidence type="ECO:0000256" key="1">
    <source>
        <dbReference type="ARBA" id="ARBA00010617"/>
    </source>
</evidence>
<evidence type="ECO:0000313" key="11">
    <source>
        <dbReference type="EMBL" id="CAE2229689.1"/>
    </source>
</evidence>
<dbReference type="SUPFAM" id="SSF48264">
    <property type="entry name" value="Cytochrome P450"/>
    <property type="match status" value="1"/>
</dbReference>
<dbReference type="EMBL" id="HBKP01017795">
    <property type="protein sequence ID" value="CAE2229687.1"/>
    <property type="molecule type" value="Transcribed_RNA"/>
</dbReference>
<dbReference type="PANTHER" id="PTHR24291">
    <property type="entry name" value="CYTOCHROME P450 FAMILY 4"/>
    <property type="match status" value="1"/>
</dbReference>
<evidence type="ECO:0000256" key="5">
    <source>
        <dbReference type="ARBA" id="ARBA00023004"/>
    </source>
</evidence>
<organism evidence="10">
    <name type="scientific">Vannella robusta</name>
    <dbReference type="NCBI Taxonomy" id="1487602"/>
    <lineage>
        <taxon>Eukaryota</taxon>
        <taxon>Amoebozoa</taxon>
        <taxon>Discosea</taxon>
        <taxon>Flabellinia</taxon>
        <taxon>Vannellidae</taxon>
        <taxon>Vannella</taxon>
    </lineage>
</organism>
<keyword evidence="9" id="KW-1133">Transmembrane helix</keyword>
<evidence type="ECO:0000256" key="3">
    <source>
        <dbReference type="ARBA" id="ARBA00022723"/>
    </source>
</evidence>
<name>A0A6U1W3V7_9EUKA</name>
<evidence type="ECO:0000313" key="10">
    <source>
        <dbReference type="EMBL" id="CAE2229687.1"/>
    </source>
</evidence>
<dbReference type="InterPro" id="IPR002401">
    <property type="entry name" value="Cyt_P450_E_grp-I"/>
</dbReference>
<proteinExistence type="inferred from homology"/>
<evidence type="ECO:0000256" key="2">
    <source>
        <dbReference type="ARBA" id="ARBA00022617"/>
    </source>
</evidence>
<keyword evidence="4 8" id="KW-0560">Oxidoreductase</keyword>
<dbReference type="Gene3D" id="1.10.630.10">
    <property type="entry name" value="Cytochrome P450"/>
    <property type="match status" value="1"/>
</dbReference>
<keyword evidence="6 8" id="KW-0503">Monooxygenase</keyword>
<keyword evidence="3 7" id="KW-0479">Metal-binding</keyword>
<evidence type="ECO:0000256" key="8">
    <source>
        <dbReference type="RuleBase" id="RU000461"/>
    </source>
</evidence>
<dbReference type="GO" id="GO:0016705">
    <property type="term" value="F:oxidoreductase activity, acting on paired donors, with incorporation or reduction of molecular oxygen"/>
    <property type="evidence" value="ECO:0007669"/>
    <property type="project" value="InterPro"/>
</dbReference>
<comment type="cofactor">
    <cofactor evidence="7">
        <name>heme</name>
        <dbReference type="ChEBI" id="CHEBI:30413"/>
    </cofactor>
</comment>
<keyword evidence="9" id="KW-0812">Transmembrane</keyword>
<evidence type="ECO:0000256" key="4">
    <source>
        <dbReference type="ARBA" id="ARBA00023002"/>
    </source>
</evidence>
<keyword evidence="9" id="KW-0472">Membrane</keyword>
<dbReference type="InterPro" id="IPR050196">
    <property type="entry name" value="Cytochrome_P450_Monoox"/>
</dbReference>
<dbReference type="InterPro" id="IPR001128">
    <property type="entry name" value="Cyt_P450"/>
</dbReference>
<dbReference type="PRINTS" id="PR00463">
    <property type="entry name" value="EP450I"/>
</dbReference>
<evidence type="ECO:0000256" key="9">
    <source>
        <dbReference type="SAM" id="Phobius"/>
    </source>
</evidence>
<keyword evidence="5 7" id="KW-0408">Iron</keyword>
<keyword evidence="2 7" id="KW-0349">Heme</keyword>
<dbReference type="GO" id="GO:0005506">
    <property type="term" value="F:iron ion binding"/>
    <property type="evidence" value="ECO:0007669"/>
    <property type="project" value="InterPro"/>
</dbReference>
<evidence type="ECO:0000256" key="7">
    <source>
        <dbReference type="PIRSR" id="PIRSR602401-1"/>
    </source>
</evidence>
<sequence>MWLEVVGGFLAIIGLGLVYLHIRTRNKFKNNFVTLSSGKSIEIPSATPLVSYAHSLPLCFKGFEGTDIMKQFDFTKQDTRNLKLWQGHMLALPVIYTWDPEISKNILFAKDDEIGKSNFGAELMDRFLGDSILQTSGEQWKRHKDVLSPAFQWKHIQSLLPHFIDLVGKLADTWENSNGTAQVDVSKMIKYATLDAIGRAGFGFDFKAVSGEASEELKQCEAVVPELNKSIHFFETLDKLLGTKKKLDKMLADFEYFMQSMISAKREQLQKEEENGTERDSKDILDYLLTGSSSITLSDREIVHNLNTFFIAGHETTSGALTSVLHFLARNPDAQKRARAEIESTCKGNELTYDDIRELKYGECCIKEALRLIPPAQVVMREAKKEAQVGNLHVAKGASFVVDIYSIHRNPEYWEDATEFKPERFLSENRDKIKRNTYFPFSIGPRQCIGNNFAMLELRTFLTVLLQRFQFDVDPKSPVDFAEYQGAVYTVAPGCTLLLTPL</sequence>
<protein>
    <recommendedName>
        <fullName evidence="12">Cytochrome P450</fullName>
    </recommendedName>
</protein>
<dbReference type="Pfam" id="PF00067">
    <property type="entry name" value="p450"/>
    <property type="match status" value="1"/>
</dbReference>
<dbReference type="GO" id="GO:0004497">
    <property type="term" value="F:monooxygenase activity"/>
    <property type="evidence" value="ECO:0007669"/>
    <property type="project" value="UniProtKB-KW"/>
</dbReference>
<dbReference type="PRINTS" id="PR00385">
    <property type="entry name" value="P450"/>
</dbReference>
<dbReference type="InterPro" id="IPR017972">
    <property type="entry name" value="Cyt_P450_CS"/>
</dbReference>